<comment type="caution">
    <text evidence="1">The sequence shown here is derived from an EMBL/GenBank/DDBJ whole genome shotgun (WGS) entry which is preliminary data.</text>
</comment>
<dbReference type="PANTHER" id="PTHR46328:SF34">
    <property type="entry name" value="PROTEIN FAR1-RELATED SEQUENCE 5-LIKE"/>
    <property type="match status" value="1"/>
</dbReference>
<sequence>MKSEGQSNTSNLIVKLPILPVKLNFNYHIATEMKNPTLSDYDTIAGALSVYCLTGMSSPEGTGSKRSVKGVRVKNLEMDTMRLGFGCDVTVVACPPAIPDCEKSSNIDHTLQLAIVVLGWDQNTARQICYLFIVRMEDQVSLEWVHEQLLKGCTLSIGMEFESEDSAYRLYSEYGRIVGFSVRKDYSIKSKKDDVSPNRASLKWHVKRFDVTHNHLLHIPETVHMMRNQRGLSESQGINAKIVKAIGFPLKFSRDLMSAQSEGRNSLGSCKRILNGTCILKEGGIYNMVKQDFC</sequence>
<evidence type="ECO:0000313" key="1">
    <source>
        <dbReference type="EMBL" id="KAF7138751.1"/>
    </source>
</evidence>
<evidence type="ECO:0008006" key="3">
    <source>
        <dbReference type="Google" id="ProtNLM"/>
    </source>
</evidence>
<dbReference type="OrthoDB" id="688325at2759"/>
<gene>
    <name evidence="1" type="ORF">RHSIM_Rhsim07G0170700</name>
</gene>
<dbReference type="EMBL" id="WJXA01000007">
    <property type="protein sequence ID" value="KAF7138751.1"/>
    <property type="molecule type" value="Genomic_DNA"/>
</dbReference>
<keyword evidence="2" id="KW-1185">Reference proteome</keyword>
<accession>A0A834LGI3</accession>
<reference evidence="1" key="1">
    <citation type="submission" date="2019-11" db="EMBL/GenBank/DDBJ databases">
        <authorList>
            <person name="Liu Y."/>
            <person name="Hou J."/>
            <person name="Li T.-Q."/>
            <person name="Guan C.-H."/>
            <person name="Wu X."/>
            <person name="Wu H.-Z."/>
            <person name="Ling F."/>
            <person name="Zhang R."/>
            <person name="Shi X.-G."/>
            <person name="Ren J.-P."/>
            <person name="Chen E.-F."/>
            <person name="Sun J.-M."/>
        </authorList>
    </citation>
    <scope>NUCLEOTIDE SEQUENCE</scope>
    <source>
        <strain evidence="1">Adult_tree_wgs_1</strain>
        <tissue evidence="1">Leaves</tissue>
    </source>
</reference>
<dbReference type="Proteomes" id="UP000626092">
    <property type="component" value="Unassembled WGS sequence"/>
</dbReference>
<evidence type="ECO:0000313" key="2">
    <source>
        <dbReference type="Proteomes" id="UP000626092"/>
    </source>
</evidence>
<name>A0A834LGI3_RHOSS</name>
<proteinExistence type="predicted"/>
<organism evidence="1 2">
    <name type="scientific">Rhododendron simsii</name>
    <name type="common">Sims's rhododendron</name>
    <dbReference type="NCBI Taxonomy" id="118357"/>
    <lineage>
        <taxon>Eukaryota</taxon>
        <taxon>Viridiplantae</taxon>
        <taxon>Streptophyta</taxon>
        <taxon>Embryophyta</taxon>
        <taxon>Tracheophyta</taxon>
        <taxon>Spermatophyta</taxon>
        <taxon>Magnoliopsida</taxon>
        <taxon>eudicotyledons</taxon>
        <taxon>Gunneridae</taxon>
        <taxon>Pentapetalae</taxon>
        <taxon>asterids</taxon>
        <taxon>Ericales</taxon>
        <taxon>Ericaceae</taxon>
        <taxon>Ericoideae</taxon>
        <taxon>Rhodoreae</taxon>
        <taxon>Rhododendron</taxon>
    </lineage>
</organism>
<protein>
    <recommendedName>
        <fullName evidence="3">Protein FAR1-RELATED SEQUENCE</fullName>
    </recommendedName>
</protein>
<dbReference type="AlphaFoldDB" id="A0A834LGI3"/>
<dbReference type="PANTHER" id="PTHR46328">
    <property type="entry name" value="FAR-RED IMPAIRED RESPONSIVE (FAR1) FAMILY PROTEIN-RELATED"/>
    <property type="match status" value="1"/>
</dbReference>